<evidence type="ECO:0000313" key="3">
    <source>
        <dbReference type="Proteomes" id="UP001596990"/>
    </source>
</evidence>
<feature type="domain" description="Peptidase M16 C-terminal" evidence="1">
    <location>
        <begin position="185"/>
        <end position="360"/>
    </location>
</feature>
<comment type="caution">
    <text evidence="2">The sequence shown here is derived from an EMBL/GenBank/DDBJ whole genome shotgun (WGS) entry which is preliminary data.</text>
</comment>
<accession>A0ABW3L0X0</accession>
<dbReference type="Proteomes" id="UP001596990">
    <property type="component" value="Unassembled WGS sequence"/>
</dbReference>
<dbReference type="InterPro" id="IPR050361">
    <property type="entry name" value="MPP/UQCRC_Complex"/>
</dbReference>
<gene>
    <name evidence="2" type="primary">yfmF</name>
    <name evidence="2" type="ORF">ACFQ2J_03450</name>
</gene>
<keyword evidence="3" id="KW-1185">Reference proteome</keyword>
<organism evidence="2 3">
    <name type="scientific">Thalassobacillus hwangdonensis</name>
    <dbReference type="NCBI Taxonomy" id="546108"/>
    <lineage>
        <taxon>Bacteria</taxon>
        <taxon>Bacillati</taxon>
        <taxon>Bacillota</taxon>
        <taxon>Bacilli</taxon>
        <taxon>Bacillales</taxon>
        <taxon>Bacillaceae</taxon>
        <taxon>Thalassobacillus</taxon>
    </lineage>
</organism>
<dbReference type="InterPro" id="IPR011249">
    <property type="entry name" value="Metalloenz_LuxS/M16"/>
</dbReference>
<proteinExistence type="predicted"/>
<dbReference type="EMBL" id="JBHTKL010000001">
    <property type="protein sequence ID" value="MFD1018248.1"/>
    <property type="molecule type" value="Genomic_DNA"/>
</dbReference>
<dbReference type="InterPro" id="IPR007863">
    <property type="entry name" value="Peptidase_M16_C"/>
</dbReference>
<dbReference type="PANTHER" id="PTHR11851:SF186">
    <property type="entry name" value="INACTIVE METALLOPROTEASE YMFF-RELATED"/>
    <property type="match status" value="1"/>
</dbReference>
<protein>
    <submittedName>
        <fullName evidence="2">EF-P 5-aminopentanol modification-associated protein YfmF</fullName>
    </submittedName>
</protein>
<dbReference type="Pfam" id="PF05193">
    <property type="entry name" value="Peptidase_M16_C"/>
    <property type="match status" value="1"/>
</dbReference>
<dbReference type="RefSeq" id="WP_386056601.1">
    <property type="nucleotide sequence ID" value="NZ_JBHTKL010000001.1"/>
</dbReference>
<evidence type="ECO:0000313" key="2">
    <source>
        <dbReference type="EMBL" id="MFD1018248.1"/>
    </source>
</evidence>
<dbReference type="PANTHER" id="PTHR11851">
    <property type="entry name" value="METALLOPROTEASE"/>
    <property type="match status" value="1"/>
</dbReference>
<sequence>MKINKEKMIEKQGYRLHILQSKKYKTINVVAKFKSALQRELMTKRALLPMILQKATSSYPDTRSLQAAMEDLYGMVLNSDGTKKGEDHVISFRMEVANEVYLNDQTPLLKKALGLFREVLFQPKVVDGGFDPKIVNREKQTLEQKITSIKDDKMSYANMRMIDEMCKGEPYSLHVHGYLEDLKKLDEKDLYSYYQSFISNDLLDVYIIGDLENIDVEALMDEHFRRDSSEVNQDDGNEKQHIAVSEPKNIVEHDDLNQGKLHLGFRTHTVFGDEDYFALQIFNGLFGGFPSSKLFMNVREKHSLAYYAASRFESHKGLLLVFSGVDPKDYEKAKTIILEQVEAMKKGEFTDEEVEQTKEQVTNQLLETMDNAQGLIEVLYHQVLSGKVIEAEDMIEQVRGVTKEDVIAMANKIELDTIYFLTSREGGEQE</sequence>
<dbReference type="Gene3D" id="3.30.830.10">
    <property type="entry name" value="Metalloenzyme, LuxS/M16 peptidase-like"/>
    <property type="match status" value="2"/>
</dbReference>
<name>A0ABW3L0X0_9BACI</name>
<evidence type="ECO:0000259" key="1">
    <source>
        <dbReference type="Pfam" id="PF05193"/>
    </source>
</evidence>
<reference evidence="3" key="1">
    <citation type="journal article" date="2019" name="Int. J. Syst. Evol. Microbiol.">
        <title>The Global Catalogue of Microorganisms (GCM) 10K type strain sequencing project: providing services to taxonomists for standard genome sequencing and annotation.</title>
        <authorList>
            <consortium name="The Broad Institute Genomics Platform"/>
            <consortium name="The Broad Institute Genome Sequencing Center for Infectious Disease"/>
            <person name="Wu L."/>
            <person name="Ma J."/>
        </authorList>
    </citation>
    <scope>NUCLEOTIDE SEQUENCE [LARGE SCALE GENOMIC DNA]</scope>
    <source>
        <strain evidence="3">CCUG 56607</strain>
    </source>
</reference>
<dbReference type="SUPFAM" id="SSF63411">
    <property type="entry name" value="LuxS/MPP-like metallohydrolase"/>
    <property type="match status" value="2"/>
</dbReference>
<dbReference type="NCBIfam" id="NF047422">
    <property type="entry name" value="YfmF_fam"/>
    <property type="match status" value="1"/>
</dbReference>